<sequence>MESVANTLVAQLARTEGSAPRETWVAPAAAPNELAAARFAAIMNAPEVAPVAVAAEPSAALASVSATSETRGDRMLASLQGVSEDFRNTWTTLQTELQSDQSMSLRDMMNLQLQVTQMSVQFELLGKVVSRSTQNFDQLVRVQ</sequence>
<comment type="caution">
    <text evidence="1">The sequence shown here is derived from an EMBL/GenBank/DDBJ whole genome shotgun (WGS) entry which is preliminary data.</text>
</comment>
<proteinExistence type="predicted"/>
<evidence type="ECO:0000313" key="2">
    <source>
        <dbReference type="Proteomes" id="UP001549320"/>
    </source>
</evidence>
<name>A0ABV2QGD7_9BURK</name>
<dbReference type="EMBL" id="JBEPSH010000014">
    <property type="protein sequence ID" value="MET4580099.1"/>
    <property type="molecule type" value="Genomic_DNA"/>
</dbReference>
<reference evidence="1 2" key="1">
    <citation type="submission" date="2024-06" db="EMBL/GenBank/DDBJ databases">
        <title>Sorghum-associated microbial communities from plants grown in Nebraska, USA.</title>
        <authorList>
            <person name="Schachtman D."/>
        </authorList>
    </citation>
    <scope>NUCLEOTIDE SEQUENCE [LARGE SCALE GENOMIC DNA]</scope>
    <source>
        <strain evidence="1 2">2709</strain>
    </source>
</reference>
<dbReference type="Proteomes" id="UP001549320">
    <property type="component" value="Unassembled WGS sequence"/>
</dbReference>
<organism evidence="1 2">
    <name type="scientific">Ottowia thiooxydans</name>
    <dbReference type="NCBI Taxonomy" id="219182"/>
    <lineage>
        <taxon>Bacteria</taxon>
        <taxon>Pseudomonadati</taxon>
        <taxon>Pseudomonadota</taxon>
        <taxon>Betaproteobacteria</taxon>
        <taxon>Burkholderiales</taxon>
        <taxon>Comamonadaceae</taxon>
        <taxon>Ottowia</taxon>
    </lineage>
</organism>
<dbReference type="RefSeq" id="WP_354448770.1">
    <property type="nucleotide sequence ID" value="NZ_JBEPSH010000014.1"/>
</dbReference>
<gene>
    <name evidence="1" type="ORF">ABIE13_005238</name>
</gene>
<evidence type="ECO:0000313" key="1">
    <source>
        <dbReference type="EMBL" id="MET4580099.1"/>
    </source>
</evidence>
<protein>
    <submittedName>
        <fullName evidence="1">Type III secretion protein I</fullName>
    </submittedName>
</protein>
<accession>A0ABV2QGD7</accession>
<keyword evidence="2" id="KW-1185">Reference proteome</keyword>
<dbReference type="InterPro" id="IPR012670">
    <property type="entry name" value="T3SS_YscI/HrpB"/>
</dbReference>
<dbReference type="Pfam" id="PF17001">
    <property type="entry name" value="T3SS_basalb_I"/>
    <property type="match status" value="1"/>
</dbReference>
<dbReference type="NCBIfam" id="TIGR02497">
    <property type="entry name" value="yscI_hrpB_dom"/>
    <property type="match status" value="1"/>
</dbReference>